<dbReference type="PANTHER" id="PTHR31088:SF6">
    <property type="entry name" value="PHAGE SHOCK PROTEIN A"/>
    <property type="match status" value="1"/>
</dbReference>
<feature type="compositionally biased region" description="Gly residues" evidence="3">
    <location>
        <begin position="240"/>
        <end position="250"/>
    </location>
</feature>
<organism evidence="4 5">
    <name type="scientific">Agrococcus jenensis</name>
    <dbReference type="NCBI Taxonomy" id="46353"/>
    <lineage>
        <taxon>Bacteria</taxon>
        <taxon>Bacillati</taxon>
        <taxon>Actinomycetota</taxon>
        <taxon>Actinomycetes</taxon>
        <taxon>Micrococcales</taxon>
        <taxon>Microbacteriaceae</taxon>
        <taxon>Agrococcus</taxon>
    </lineage>
</organism>
<dbReference type="PANTHER" id="PTHR31088">
    <property type="entry name" value="MEMBRANE-ASSOCIATED PROTEIN VIPP1, CHLOROPLASTIC"/>
    <property type="match status" value="1"/>
</dbReference>
<dbReference type="Pfam" id="PF04012">
    <property type="entry name" value="PspA_IM30"/>
    <property type="match status" value="1"/>
</dbReference>
<dbReference type="InterPro" id="IPR007157">
    <property type="entry name" value="PspA_VIPP1"/>
</dbReference>
<dbReference type="EMBL" id="RKHJ01000001">
    <property type="protein sequence ID" value="ROR66405.1"/>
    <property type="molecule type" value="Genomic_DNA"/>
</dbReference>
<comment type="similarity">
    <text evidence="1">Belongs to the PspA/Vipp/IM30 family.</text>
</comment>
<protein>
    <submittedName>
        <fullName evidence="4">Phage shock protein A (PspA) family protein</fullName>
    </submittedName>
</protein>
<dbReference type="Proteomes" id="UP000275456">
    <property type="component" value="Unassembled WGS sequence"/>
</dbReference>
<sequence>MSKQSILGRISQLAKANINALLDQAEDPQKMLDQMVRDYTNSIAEAESAIAQTIGNLRLQEQDYQEDVRAAEDWGRKALAASQRADELRTTGSPDAAKFDNLAKVAIGKQMQSESEARAAEPSIQSQNEVVDKLKTGLDTMKGKLDQLKSKRSELIARAKVAEAQTQVHDAVKSIDIMDPTSEIGRFEEKIRREEARVVGQQELAASSLDAQFEALEDVGRETEIEARLAALKHDQQRAVGGGTQQGAIGGSQQSTQGDTVEAEVVDR</sequence>
<name>A0A3N2ATX1_9MICO</name>
<keyword evidence="5" id="KW-1185">Reference proteome</keyword>
<reference evidence="4 5" key="1">
    <citation type="submission" date="2018-11" db="EMBL/GenBank/DDBJ databases">
        <title>Sequencing the genomes of 1000 actinobacteria strains.</title>
        <authorList>
            <person name="Klenk H.-P."/>
        </authorList>
    </citation>
    <scope>NUCLEOTIDE SEQUENCE [LARGE SCALE GENOMIC DNA]</scope>
    <source>
        <strain evidence="4 5">DSM 9580</strain>
    </source>
</reference>
<proteinExistence type="inferred from homology"/>
<evidence type="ECO:0000313" key="5">
    <source>
        <dbReference type="Proteomes" id="UP000275456"/>
    </source>
</evidence>
<accession>A0A3N2ATX1</accession>
<evidence type="ECO:0000313" key="4">
    <source>
        <dbReference type="EMBL" id="ROR66405.1"/>
    </source>
</evidence>
<dbReference type="OrthoDB" id="9779630at2"/>
<feature type="coiled-coil region" evidence="2">
    <location>
        <begin position="131"/>
        <end position="165"/>
    </location>
</feature>
<feature type="region of interest" description="Disordered" evidence="3">
    <location>
        <begin position="235"/>
        <end position="268"/>
    </location>
</feature>
<dbReference type="RefSeq" id="WP_123697397.1">
    <property type="nucleotide sequence ID" value="NZ_RKHJ01000001.1"/>
</dbReference>
<comment type="caution">
    <text evidence="4">The sequence shown here is derived from an EMBL/GenBank/DDBJ whole genome shotgun (WGS) entry which is preliminary data.</text>
</comment>
<gene>
    <name evidence="4" type="ORF">EDD26_1787</name>
</gene>
<evidence type="ECO:0000256" key="1">
    <source>
        <dbReference type="ARBA" id="ARBA00043985"/>
    </source>
</evidence>
<evidence type="ECO:0000256" key="2">
    <source>
        <dbReference type="SAM" id="Coils"/>
    </source>
</evidence>
<dbReference type="AlphaFoldDB" id="A0A3N2ATX1"/>
<keyword evidence="2" id="KW-0175">Coiled coil</keyword>
<evidence type="ECO:0000256" key="3">
    <source>
        <dbReference type="SAM" id="MobiDB-lite"/>
    </source>
</evidence>